<sequence length="106" mass="11004">MPIAGGPSDRTRMLRRWVARGVILVYFFLLVSVGLIVTGKERYFLTHGTLGVVIAVAFVPLTAGFVAAAKVLGAGDRGRSGHLTVSATALLLLGVLIIAADVVMGG</sequence>
<keyword evidence="1" id="KW-1133">Transmembrane helix</keyword>
<feature type="transmembrane region" description="Helical" evidence="1">
    <location>
        <begin position="17"/>
        <end position="37"/>
    </location>
</feature>
<gene>
    <name evidence="2" type="ORF">HC031_14280</name>
</gene>
<protein>
    <recommendedName>
        <fullName evidence="4">Cytochrome b561 domain-containing protein</fullName>
    </recommendedName>
</protein>
<name>A0ABX0XXW4_9ACTN</name>
<keyword evidence="1" id="KW-0812">Transmembrane</keyword>
<evidence type="ECO:0000256" key="1">
    <source>
        <dbReference type="SAM" id="Phobius"/>
    </source>
</evidence>
<organism evidence="2 3">
    <name type="scientific">Planosporangium thailandense</name>
    <dbReference type="NCBI Taxonomy" id="765197"/>
    <lineage>
        <taxon>Bacteria</taxon>
        <taxon>Bacillati</taxon>
        <taxon>Actinomycetota</taxon>
        <taxon>Actinomycetes</taxon>
        <taxon>Micromonosporales</taxon>
        <taxon>Micromonosporaceae</taxon>
        <taxon>Planosporangium</taxon>
    </lineage>
</organism>
<evidence type="ECO:0000313" key="2">
    <source>
        <dbReference type="EMBL" id="NJC70873.1"/>
    </source>
</evidence>
<keyword evidence="1" id="KW-0472">Membrane</keyword>
<evidence type="ECO:0008006" key="4">
    <source>
        <dbReference type="Google" id="ProtNLM"/>
    </source>
</evidence>
<dbReference type="EMBL" id="JAATVY010000008">
    <property type="protein sequence ID" value="NJC70873.1"/>
    <property type="molecule type" value="Genomic_DNA"/>
</dbReference>
<reference evidence="2 3" key="1">
    <citation type="submission" date="2020-03" db="EMBL/GenBank/DDBJ databases">
        <title>WGS of the type strain of Planosporangium spp.</title>
        <authorList>
            <person name="Thawai C."/>
        </authorList>
    </citation>
    <scope>NUCLEOTIDE SEQUENCE [LARGE SCALE GENOMIC DNA]</scope>
    <source>
        <strain evidence="2 3">TBRC 5610</strain>
    </source>
</reference>
<keyword evidence="3" id="KW-1185">Reference proteome</keyword>
<proteinExistence type="predicted"/>
<comment type="caution">
    <text evidence="2">The sequence shown here is derived from an EMBL/GenBank/DDBJ whole genome shotgun (WGS) entry which is preliminary data.</text>
</comment>
<accession>A0ABX0XXW4</accession>
<feature type="transmembrane region" description="Helical" evidence="1">
    <location>
        <begin position="83"/>
        <end position="104"/>
    </location>
</feature>
<dbReference type="RefSeq" id="WP_167925771.1">
    <property type="nucleotide sequence ID" value="NZ_JAATVY010000008.1"/>
</dbReference>
<feature type="transmembrane region" description="Helical" evidence="1">
    <location>
        <begin position="49"/>
        <end position="71"/>
    </location>
</feature>
<evidence type="ECO:0000313" key="3">
    <source>
        <dbReference type="Proteomes" id="UP000722989"/>
    </source>
</evidence>
<dbReference type="Proteomes" id="UP000722989">
    <property type="component" value="Unassembled WGS sequence"/>
</dbReference>